<gene>
    <name evidence="1" type="ORF">O181_121748</name>
</gene>
<dbReference type="AlphaFoldDB" id="A0A9Q3Q1J6"/>
<organism evidence="1 2">
    <name type="scientific">Austropuccinia psidii MF-1</name>
    <dbReference type="NCBI Taxonomy" id="1389203"/>
    <lineage>
        <taxon>Eukaryota</taxon>
        <taxon>Fungi</taxon>
        <taxon>Dikarya</taxon>
        <taxon>Basidiomycota</taxon>
        <taxon>Pucciniomycotina</taxon>
        <taxon>Pucciniomycetes</taxon>
        <taxon>Pucciniales</taxon>
        <taxon>Sphaerophragmiaceae</taxon>
        <taxon>Austropuccinia</taxon>
    </lineage>
</organism>
<evidence type="ECO:0000313" key="2">
    <source>
        <dbReference type="Proteomes" id="UP000765509"/>
    </source>
</evidence>
<sequence>MCPANDASNLMIEDSIGEYDGEPIQEENKYMVNLLQLLNKKVEENNKNNAKTQAVTNKLLAAYEKMSHHIDSVLLQMETLEKKAAHQEKLINGNITYNKERNKKIPKGFSKAIIPNNKNNNTNKAIPDNPIDKPHETHAQNLKQLEQVGDYCKAL</sequence>
<comment type="caution">
    <text evidence="1">The sequence shown here is derived from an EMBL/GenBank/DDBJ whole genome shotgun (WGS) entry which is preliminary data.</text>
</comment>
<reference evidence="1" key="1">
    <citation type="submission" date="2021-03" db="EMBL/GenBank/DDBJ databases">
        <title>Draft genome sequence of rust myrtle Austropuccinia psidii MF-1, a brazilian biotype.</title>
        <authorList>
            <person name="Quecine M.C."/>
            <person name="Pachon D.M.R."/>
            <person name="Bonatelli M.L."/>
            <person name="Correr F.H."/>
            <person name="Franceschini L.M."/>
            <person name="Leite T.F."/>
            <person name="Margarido G.R.A."/>
            <person name="Almeida C.A."/>
            <person name="Ferrarezi J.A."/>
            <person name="Labate C.A."/>
        </authorList>
    </citation>
    <scope>NUCLEOTIDE SEQUENCE</scope>
    <source>
        <strain evidence="1">MF-1</strain>
    </source>
</reference>
<dbReference type="EMBL" id="AVOT02111479">
    <property type="protein sequence ID" value="MBW0582033.1"/>
    <property type="molecule type" value="Genomic_DNA"/>
</dbReference>
<accession>A0A9Q3Q1J6</accession>
<dbReference type="Proteomes" id="UP000765509">
    <property type="component" value="Unassembled WGS sequence"/>
</dbReference>
<protein>
    <submittedName>
        <fullName evidence="1">Uncharacterized protein</fullName>
    </submittedName>
</protein>
<proteinExistence type="predicted"/>
<evidence type="ECO:0000313" key="1">
    <source>
        <dbReference type="EMBL" id="MBW0582033.1"/>
    </source>
</evidence>
<keyword evidence="2" id="KW-1185">Reference proteome</keyword>
<name>A0A9Q3Q1J6_9BASI</name>